<gene>
    <name evidence="1" type="ORF">ABHD89_002434</name>
</gene>
<protein>
    <submittedName>
        <fullName evidence="1">Uncharacterized protein</fullName>
    </submittedName>
</protein>
<keyword evidence="2" id="KW-1185">Reference proteome</keyword>
<sequence length="58" mass="7025">MTPPLFYLRQILQNISIEMKLKHKTGCIKGVLHLSNYVDTYMHILYTEFKHFEQYIHV</sequence>
<evidence type="ECO:0000313" key="2">
    <source>
        <dbReference type="Proteomes" id="UP001549019"/>
    </source>
</evidence>
<name>A0ABV2EC51_9STAP</name>
<dbReference type="EMBL" id="JBDZDV010000007">
    <property type="protein sequence ID" value="MET3112009.1"/>
    <property type="molecule type" value="Genomic_DNA"/>
</dbReference>
<organism evidence="1 2">
    <name type="scientific">Salinicoccus halitifaciens</name>
    <dbReference type="NCBI Taxonomy" id="1073415"/>
    <lineage>
        <taxon>Bacteria</taxon>
        <taxon>Bacillati</taxon>
        <taxon>Bacillota</taxon>
        <taxon>Bacilli</taxon>
        <taxon>Bacillales</taxon>
        <taxon>Staphylococcaceae</taxon>
        <taxon>Salinicoccus</taxon>
    </lineage>
</organism>
<evidence type="ECO:0000313" key="1">
    <source>
        <dbReference type="EMBL" id="MET3112009.1"/>
    </source>
</evidence>
<reference evidence="1 2" key="1">
    <citation type="submission" date="2024-05" db="EMBL/GenBank/DDBJ databases">
        <title>Genomic Encyclopedia of Type Strains, Phase IV (KMG-IV): sequencing the most valuable type-strain genomes for metagenomic binning, comparative biology and taxonomic classification.</title>
        <authorList>
            <person name="Goeker M."/>
        </authorList>
    </citation>
    <scope>NUCLEOTIDE SEQUENCE [LARGE SCALE GENOMIC DNA]</scope>
    <source>
        <strain evidence="1 2">DSM 25286</strain>
    </source>
</reference>
<comment type="caution">
    <text evidence="1">The sequence shown here is derived from an EMBL/GenBank/DDBJ whole genome shotgun (WGS) entry which is preliminary data.</text>
</comment>
<proteinExistence type="predicted"/>
<accession>A0ABV2EC51</accession>
<dbReference type="Proteomes" id="UP001549019">
    <property type="component" value="Unassembled WGS sequence"/>
</dbReference>